<keyword evidence="6 7" id="KW-0472">Membrane</keyword>
<keyword evidence="5 6" id="KW-0249">Electron transport</keyword>
<evidence type="ECO:0000313" key="10">
    <source>
        <dbReference type="Proteomes" id="UP000189670"/>
    </source>
</evidence>
<protein>
    <recommendedName>
        <fullName evidence="6">Ion-translocating oxidoreductase complex subunit G</fullName>
        <ecNumber evidence="6">7.-.-.-</ecNumber>
    </recommendedName>
    <alternativeName>
        <fullName evidence="6">Rnf electron transport complex subunit G</fullName>
    </alternativeName>
</protein>
<keyword evidence="1 6" id="KW-0813">Transport</keyword>
<dbReference type="SMART" id="SM00900">
    <property type="entry name" value="FMN_bind"/>
    <property type="match status" value="1"/>
</dbReference>
<comment type="similarity">
    <text evidence="6">Belongs to the RnfG family.</text>
</comment>
<dbReference type="InterPro" id="IPR010209">
    <property type="entry name" value="Ion_transpt_RnfG/RsxG"/>
</dbReference>
<evidence type="ECO:0000259" key="8">
    <source>
        <dbReference type="SMART" id="SM00900"/>
    </source>
</evidence>
<sequence length="223" mass="24612">MKPIEPMEPMKSSTLDRIRNNYVVQAWLVLILAICFGGSLAAMQLALGPLIEANKINETLQKVPEMLLGPQKAQKLTKDKQLIIEPVTIEVETNNRKVFYSVFKAKHPNGSPAGWVAKAVGQGYADKIEILVGMDHKLKKITGLFVLDQKETPGLGNKIITSEWRRQFVKKKTSVPLTVTKEGAKAAHEIDSITGATISSRAVCSIINATIKDLRDPLSKRKN</sequence>
<dbReference type="Proteomes" id="UP000189670">
    <property type="component" value="Unassembled WGS sequence"/>
</dbReference>
<dbReference type="EMBL" id="ATBP01000371">
    <property type="protein sequence ID" value="ETR70778.1"/>
    <property type="molecule type" value="Genomic_DNA"/>
</dbReference>
<keyword evidence="4 6" id="KW-0288">FMN</keyword>
<comment type="subunit">
    <text evidence="6">The complex is composed of six subunits: RnfA, RnfB, RnfC, RnfD, RnfE and RnfG.</text>
</comment>
<evidence type="ECO:0000256" key="1">
    <source>
        <dbReference type="ARBA" id="ARBA00022448"/>
    </source>
</evidence>
<keyword evidence="6" id="KW-1003">Cell membrane</keyword>
<keyword evidence="3 6" id="KW-0285">Flavoprotein</keyword>
<comment type="subcellular location">
    <subcellularLocation>
        <location evidence="6">Cell membrane</location>
        <topology evidence="6">Single-pass membrane protein</topology>
    </subcellularLocation>
</comment>
<name>A0A1V1P7K7_9BACT</name>
<evidence type="ECO:0000256" key="6">
    <source>
        <dbReference type="HAMAP-Rule" id="MF_00479"/>
    </source>
</evidence>
<dbReference type="GO" id="GO:0005886">
    <property type="term" value="C:plasma membrane"/>
    <property type="evidence" value="ECO:0007669"/>
    <property type="project" value="UniProtKB-SubCell"/>
</dbReference>
<evidence type="ECO:0000256" key="4">
    <source>
        <dbReference type="ARBA" id="ARBA00022643"/>
    </source>
</evidence>
<gene>
    <name evidence="6" type="primary">rnfG</name>
    <name evidence="9" type="ORF">OMM_02990</name>
</gene>
<comment type="function">
    <text evidence="6">Part of a membrane-bound complex that couples electron transfer with translocation of ions across the membrane.</text>
</comment>
<keyword evidence="6" id="KW-1278">Translocase</keyword>
<evidence type="ECO:0000256" key="5">
    <source>
        <dbReference type="ARBA" id="ARBA00022982"/>
    </source>
</evidence>
<dbReference type="HAMAP" id="MF_00479">
    <property type="entry name" value="RsxG_RnfG"/>
    <property type="match status" value="1"/>
</dbReference>
<dbReference type="GO" id="GO:0010181">
    <property type="term" value="F:FMN binding"/>
    <property type="evidence" value="ECO:0007669"/>
    <property type="project" value="InterPro"/>
</dbReference>
<dbReference type="Pfam" id="PF04205">
    <property type="entry name" value="FMN_bind"/>
    <property type="match status" value="1"/>
</dbReference>
<dbReference type="GO" id="GO:0022900">
    <property type="term" value="P:electron transport chain"/>
    <property type="evidence" value="ECO:0007669"/>
    <property type="project" value="UniProtKB-UniRule"/>
</dbReference>
<evidence type="ECO:0000256" key="3">
    <source>
        <dbReference type="ARBA" id="ARBA00022630"/>
    </source>
</evidence>
<comment type="cofactor">
    <cofactor evidence="6">
        <name>FMN</name>
        <dbReference type="ChEBI" id="CHEBI:58210"/>
    </cofactor>
</comment>
<dbReference type="AlphaFoldDB" id="A0A1V1P7K7"/>
<keyword evidence="2 6" id="KW-0597">Phosphoprotein</keyword>
<keyword evidence="6 7" id="KW-1133">Transmembrane helix</keyword>
<evidence type="ECO:0000313" key="9">
    <source>
        <dbReference type="EMBL" id="ETR70778.1"/>
    </source>
</evidence>
<dbReference type="InterPro" id="IPR007329">
    <property type="entry name" value="FMN-bd"/>
</dbReference>
<feature type="transmembrane region" description="Helical" evidence="7">
    <location>
        <begin position="21"/>
        <end position="47"/>
    </location>
</feature>
<evidence type="ECO:0000256" key="2">
    <source>
        <dbReference type="ARBA" id="ARBA00022553"/>
    </source>
</evidence>
<dbReference type="GO" id="GO:0009055">
    <property type="term" value="F:electron transfer activity"/>
    <property type="evidence" value="ECO:0007669"/>
    <property type="project" value="InterPro"/>
</dbReference>
<accession>A0A1V1P7K7</accession>
<evidence type="ECO:0000256" key="7">
    <source>
        <dbReference type="SAM" id="Phobius"/>
    </source>
</evidence>
<proteinExistence type="inferred from homology"/>
<feature type="domain" description="FMN-binding" evidence="8">
    <location>
        <begin position="123"/>
        <end position="214"/>
    </location>
</feature>
<comment type="caution">
    <text evidence="9">The sequence shown here is derived from an EMBL/GenBank/DDBJ whole genome shotgun (WGS) entry which is preliminary data.</text>
</comment>
<reference evidence="10" key="1">
    <citation type="submission" date="2012-11" db="EMBL/GenBank/DDBJ databases">
        <authorList>
            <person name="Lucero-Rivera Y.E."/>
            <person name="Tovar-Ramirez D."/>
        </authorList>
    </citation>
    <scope>NUCLEOTIDE SEQUENCE [LARGE SCALE GENOMIC DNA]</scope>
    <source>
        <strain evidence="10">Araruama</strain>
    </source>
</reference>
<dbReference type="PIRSF" id="PIRSF006091">
    <property type="entry name" value="E_trnsport_RnfG"/>
    <property type="match status" value="1"/>
</dbReference>
<dbReference type="EC" id="7.-.-.-" evidence="6"/>
<organism evidence="9 10">
    <name type="scientific">Candidatus Magnetoglobus multicellularis str. Araruama</name>
    <dbReference type="NCBI Taxonomy" id="890399"/>
    <lineage>
        <taxon>Bacteria</taxon>
        <taxon>Pseudomonadati</taxon>
        <taxon>Thermodesulfobacteriota</taxon>
        <taxon>Desulfobacteria</taxon>
        <taxon>Desulfobacterales</taxon>
        <taxon>Desulfobacteraceae</taxon>
        <taxon>Candidatus Magnetoglobus</taxon>
    </lineage>
</organism>
<keyword evidence="6 7" id="KW-0812">Transmembrane</keyword>
<feature type="modified residue" description="FMN phosphoryl threonine" evidence="6">
    <location>
        <position position="197"/>
    </location>
</feature>
<dbReference type="PANTHER" id="PTHR36118">
    <property type="entry name" value="ION-TRANSLOCATING OXIDOREDUCTASE COMPLEX SUBUNIT G"/>
    <property type="match status" value="1"/>
</dbReference>
<dbReference type="PANTHER" id="PTHR36118:SF1">
    <property type="entry name" value="ION-TRANSLOCATING OXIDOREDUCTASE COMPLEX SUBUNIT G"/>
    <property type="match status" value="1"/>
</dbReference>